<dbReference type="Pfam" id="PF07103">
    <property type="entry name" value="DUF1365"/>
    <property type="match status" value="1"/>
</dbReference>
<sequence length="254" mass="29215">MHSAIYSGWVRHRRYAPRPHAFRYPLSLMYLDLAELDDVFRGRWLWSTRRPAIAWMRRADYLGEPGLSLDEAVRRRVDLATGERPRGPIRLLTQLRVMGLAFNPVSFYYCYDEAGTRVESIVTEITNTPWNERHAYVLPVRAGASEGRSMRFRFGKRFHVSPFMPMEIDYDWRLSPPGARLAVHMVNLRKGERIFDATLSLERREIGGASLAATLARQPIAAAQVVGAIYWQALRLWAKGVPVHTHPDKELTTP</sequence>
<reference evidence="1 2" key="1">
    <citation type="submission" date="2020-04" db="EMBL/GenBank/DDBJ databases">
        <title>Usitatibacter rugosus gen. nov., sp. nov. and Usitatibacter palustris sp. nov., novel members of Usitatibacteraceae fam. nov. within the order Nitrosomonadales isolated from soil.</title>
        <authorList>
            <person name="Huber K.J."/>
            <person name="Neumann-Schaal M."/>
            <person name="Geppert A."/>
            <person name="Luckner M."/>
            <person name="Wanner G."/>
            <person name="Overmann J."/>
        </authorList>
    </citation>
    <scope>NUCLEOTIDE SEQUENCE [LARGE SCALE GENOMIC DNA]</scope>
    <source>
        <strain evidence="1 2">Swamp67</strain>
    </source>
</reference>
<dbReference type="InParanoid" id="A0A6M4H349"/>
<dbReference type="AlphaFoldDB" id="A0A6M4H349"/>
<evidence type="ECO:0000313" key="1">
    <source>
        <dbReference type="EMBL" id="QJR13732.1"/>
    </source>
</evidence>
<dbReference type="Proteomes" id="UP000503096">
    <property type="component" value="Chromosome"/>
</dbReference>
<keyword evidence="2" id="KW-1185">Reference proteome</keyword>
<proteinExistence type="predicted"/>
<organism evidence="1 2">
    <name type="scientific">Usitatibacter palustris</name>
    <dbReference type="NCBI Taxonomy" id="2732487"/>
    <lineage>
        <taxon>Bacteria</taxon>
        <taxon>Pseudomonadati</taxon>
        <taxon>Pseudomonadota</taxon>
        <taxon>Betaproteobacteria</taxon>
        <taxon>Nitrosomonadales</taxon>
        <taxon>Usitatibacteraceae</taxon>
        <taxon>Usitatibacter</taxon>
    </lineage>
</organism>
<dbReference type="PANTHER" id="PTHR33973">
    <property type="entry name" value="OS07G0153300 PROTEIN"/>
    <property type="match status" value="1"/>
</dbReference>
<gene>
    <name evidence="1" type="ORF">DSM104440_00522</name>
</gene>
<evidence type="ECO:0000313" key="2">
    <source>
        <dbReference type="Proteomes" id="UP000503096"/>
    </source>
</evidence>
<dbReference type="InterPro" id="IPR010775">
    <property type="entry name" value="DUF1365"/>
</dbReference>
<protein>
    <recommendedName>
        <fullName evidence="3">DUF1365 domain-containing protein</fullName>
    </recommendedName>
</protein>
<dbReference type="RefSeq" id="WP_171160477.1">
    <property type="nucleotide sequence ID" value="NZ_CP053073.1"/>
</dbReference>
<accession>A0A6M4H349</accession>
<dbReference type="KEGG" id="upl:DSM104440_00522"/>
<dbReference type="PANTHER" id="PTHR33973:SF4">
    <property type="entry name" value="OS07G0153300 PROTEIN"/>
    <property type="match status" value="1"/>
</dbReference>
<name>A0A6M4H349_9PROT</name>
<evidence type="ECO:0008006" key="3">
    <source>
        <dbReference type="Google" id="ProtNLM"/>
    </source>
</evidence>
<dbReference type="EMBL" id="CP053073">
    <property type="protein sequence ID" value="QJR13732.1"/>
    <property type="molecule type" value="Genomic_DNA"/>
</dbReference>